<dbReference type="GO" id="GO:0003723">
    <property type="term" value="F:RNA binding"/>
    <property type="evidence" value="ECO:0007669"/>
    <property type="project" value="InterPro"/>
</dbReference>
<sequence>MYYFLLTIAYDGTDFSGWAKQKNKSTIQGELEKAFLKVAPNSELRLVGASKTDAGVHAFDQKVWVELSFSPNISGFLLALNKTLPIGIKIVSMSKINKEYRVRNCKYKIYKYSISNDNLNILKNRFYVYIPKQLSYRIMKKALSFFVGKHNFINFSGLTIEESKIINTVRTIQKISFIKKKNNIYIYFKAKGFIRYQIRMIMGAVIAVGLGKINLDNIKDVLDLKKIKLPYKAEAKGLALVKVVNYN</sequence>
<evidence type="ECO:0000256" key="7">
    <source>
        <dbReference type="RuleBase" id="RU003792"/>
    </source>
</evidence>
<keyword evidence="10" id="KW-1185">Reference proteome</keyword>
<evidence type="ECO:0000256" key="4">
    <source>
        <dbReference type="HAMAP-Rule" id="MF_00171"/>
    </source>
</evidence>
<dbReference type="EMBL" id="CP022535">
    <property type="protein sequence ID" value="ASP28681.1"/>
    <property type="molecule type" value="Genomic_DNA"/>
</dbReference>
<feature type="active site" description="Nucleophile" evidence="4 5">
    <location>
        <position position="53"/>
    </location>
</feature>
<feature type="binding site" evidence="4 6">
    <location>
        <position position="110"/>
    </location>
    <ligand>
        <name>substrate</name>
    </ligand>
</feature>
<dbReference type="InterPro" id="IPR001406">
    <property type="entry name" value="PsdUridine_synth_TruA"/>
</dbReference>
<evidence type="ECO:0000256" key="1">
    <source>
        <dbReference type="ARBA" id="ARBA00009375"/>
    </source>
</evidence>
<dbReference type="PANTHER" id="PTHR11142">
    <property type="entry name" value="PSEUDOURIDYLATE SYNTHASE"/>
    <property type="match status" value="1"/>
</dbReference>
<dbReference type="NCBIfam" id="TIGR00071">
    <property type="entry name" value="hisT_truA"/>
    <property type="match status" value="1"/>
</dbReference>
<dbReference type="Gene3D" id="3.30.70.580">
    <property type="entry name" value="Pseudouridine synthase I, catalytic domain, N-terminal subdomain"/>
    <property type="match status" value="1"/>
</dbReference>
<accession>A0A222EQM0</accession>
<dbReference type="CDD" id="cd02570">
    <property type="entry name" value="PseudoU_synth_EcTruA"/>
    <property type="match status" value="1"/>
</dbReference>
<reference evidence="9 10" key="1">
    <citation type="submission" date="2017-07" db="EMBL/GenBank/DDBJ databases">
        <title>Complete genome sequence of Spiroplasma corruscae EC-1 (DSM 19793).</title>
        <authorList>
            <person name="Tsai Y.-M."/>
            <person name="Lo W.-S."/>
            <person name="Kuo C.-H."/>
        </authorList>
    </citation>
    <scope>NUCLEOTIDE SEQUENCE [LARGE SCALE GENOMIC DNA]</scope>
    <source>
        <strain evidence="9 10">EC-1</strain>
    </source>
</reference>
<dbReference type="InterPro" id="IPR020103">
    <property type="entry name" value="PsdUridine_synth_cat_dom_sf"/>
</dbReference>
<comment type="catalytic activity">
    <reaction evidence="4 7">
        <text>uridine(38/39/40) in tRNA = pseudouridine(38/39/40) in tRNA</text>
        <dbReference type="Rhea" id="RHEA:22376"/>
        <dbReference type="Rhea" id="RHEA-COMP:10085"/>
        <dbReference type="Rhea" id="RHEA-COMP:10087"/>
        <dbReference type="ChEBI" id="CHEBI:65314"/>
        <dbReference type="ChEBI" id="CHEBI:65315"/>
        <dbReference type="EC" id="5.4.99.12"/>
    </reaction>
</comment>
<dbReference type="Gene3D" id="3.30.70.660">
    <property type="entry name" value="Pseudouridine synthase I, catalytic domain, C-terminal subdomain"/>
    <property type="match status" value="1"/>
</dbReference>
<dbReference type="OrthoDB" id="9811823at2"/>
<evidence type="ECO:0000259" key="8">
    <source>
        <dbReference type="Pfam" id="PF01416"/>
    </source>
</evidence>
<dbReference type="AlphaFoldDB" id="A0A222EQM0"/>
<dbReference type="SUPFAM" id="SSF55120">
    <property type="entry name" value="Pseudouridine synthase"/>
    <property type="match status" value="1"/>
</dbReference>
<evidence type="ECO:0000256" key="3">
    <source>
        <dbReference type="ARBA" id="ARBA00023235"/>
    </source>
</evidence>
<dbReference type="RefSeq" id="WP_094049636.1">
    <property type="nucleotide sequence ID" value="NZ_CP022535.1"/>
</dbReference>
<dbReference type="GO" id="GO:0031119">
    <property type="term" value="P:tRNA pseudouridine synthesis"/>
    <property type="evidence" value="ECO:0007669"/>
    <property type="project" value="UniProtKB-UniRule"/>
</dbReference>
<comment type="subunit">
    <text evidence="4">Homodimer.</text>
</comment>
<dbReference type="PANTHER" id="PTHR11142:SF0">
    <property type="entry name" value="TRNA PSEUDOURIDINE SYNTHASE-LIKE 1"/>
    <property type="match status" value="1"/>
</dbReference>
<dbReference type="EC" id="5.4.99.12" evidence="4"/>
<evidence type="ECO:0000256" key="2">
    <source>
        <dbReference type="ARBA" id="ARBA00022694"/>
    </source>
</evidence>
<dbReference type="KEGG" id="scou:SCORR_v1c09090"/>
<protein>
    <recommendedName>
        <fullName evidence="4">tRNA pseudouridine synthase A</fullName>
        <ecNumber evidence="4">5.4.99.12</ecNumber>
    </recommendedName>
    <alternativeName>
        <fullName evidence="4">tRNA pseudouridine(38-40) synthase</fullName>
    </alternativeName>
    <alternativeName>
        <fullName evidence="4">tRNA pseudouridylate synthase I</fullName>
    </alternativeName>
    <alternativeName>
        <fullName evidence="4">tRNA-uridine isomerase I</fullName>
    </alternativeName>
</protein>
<dbReference type="InterPro" id="IPR020094">
    <property type="entry name" value="TruA/RsuA/RluB/E/F_N"/>
</dbReference>
<comment type="caution">
    <text evidence="4">Lacks conserved residue(s) required for the propagation of feature annotation.</text>
</comment>
<dbReference type="Pfam" id="PF01416">
    <property type="entry name" value="PseudoU_synth_1"/>
    <property type="match status" value="1"/>
</dbReference>
<name>A0A222EQM0_9MOLU</name>
<feature type="domain" description="Pseudouridine synthase I TruA alpha/beta" evidence="8">
    <location>
        <begin position="145"/>
        <end position="243"/>
    </location>
</feature>
<dbReference type="InterPro" id="IPR020097">
    <property type="entry name" value="PsdUridine_synth_TruA_a/b_dom"/>
</dbReference>
<keyword evidence="3 4" id="KW-0413">Isomerase</keyword>
<gene>
    <name evidence="4 9" type="primary">truA</name>
    <name evidence="9" type="ORF">SCORR_v1c09090</name>
</gene>
<evidence type="ECO:0000313" key="10">
    <source>
        <dbReference type="Proteomes" id="UP000203229"/>
    </source>
</evidence>
<proteinExistence type="inferred from homology"/>
<organism evidence="9 10">
    <name type="scientific">Spiroplasma corruscae</name>
    <dbReference type="NCBI Taxonomy" id="216934"/>
    <lineage>
        <taxon>Bacteria</taxon>
        <taxon>Bacillati</taxon>
        <taxon>Mycoplasmatota</taxon>
        <taxon>Mollicutes</taxon>
        <taxon>Entomoplasmatales</taxon>
        <taxon>Spiroplasmataceae</taxon>
        <taxon>Spiroplasma</taxon>
    </lineage>
</organism>
<dbReference type="PIRSF" id="PIRSF001430">
    <property type="entry name" value="tRNA_psdUrid_synth"/>
    <property type="match status" value="1"/>
</dbReference>
<dbReference type="InterPro" id="IPR020095">
    <property type="entry name" value="PsdUridine_synth_TruA_C"/>
</dbReference>
<dbReference type="HAMAP" id="MF_00171">
    <property type="entry name" value="TruA"/>
    <property type="match status" value="1"/>
</dbReference>
<dbReference type="Proteomes" id="UP000203229">
    <property type="component" value="Chromosome"/>
</dbReference>
<evidence type="ECO:0000256" key="5">
    <source>
        <dbReference type="PIRSR" id="PIRSR001430-1"/>
    </source>
</evidence>
<evidence type="ECO:0000256" key="6">
    <source>
        <dbReference type="PIRSR" id="PIRSR001430-2"/>
    </source>
</evidence>
<keyword evidence="2 4" id="KW-0819">tRNA processing</keyword>
<comment type="function">
    <text evidence="4">Formation of pseudouridine at positions 38, 39 and 40 in the anticodon stem and loop of transfer RNAs.</text>
</comment>
<comment type="similarity">
    <text evidence="1 4 7">Belongs to the tRNA pseudouridine synthase TruA family.</text>
</comment>
<evidence type="ECO:0000313" key="9">
    <source>
        <dbReference type="EMBL" id="ASP28681.1"/>
    </source>
</evidence>
<dbReference type="GO" id="GO:0160147">
    <property type="term" value="F:tRNA pseudouridine(38-40) synthase activity"/>
    <property type="evidence" value="ECO:0007669"/>
    <property type="project" value="UniProtKB-EC"/>
</dbReference>